<evidence type="ECO:0000259" key="7">
    <source>
        <dbReference type="Pfam" id="PF01035"/>
    </source>
</evidence>
<reference evidence="8 9" key="1">
    <citation type="submission" date="2024-06" db="EMBL/GenBank/DDBJ databases">
        <authorList>
            <person name="Kim D.-U."/>
        </authorList>
    </citation>
    <scope>NUCLEOTIDE SEQUENCE [LARGE SCALE GENOMIC DNA]</scope>
    <source>
        <strain evidence="8 9">KACC15460</strain>
    </source>
</reference>
<dbReference type="GO" id="GO:0032259">
    <property type="term" value="P:methylation"/>
    <property type="evidence" value="ECO:0007669"/>
    <property type="project" value="UniProtKB-KW"/>
</dbReference>
<evidence type="ECO:0000313" key="9">
    <source>
        <dbReference type="Proteomes" id="UP001548832"/>
    </source>
</evidence>
<accession>A0ABV2D6L9</accession>
<evidence type="ECO:0000313" key="8">
    <source>
        <dbReference type="EMBL" id="MET2825670.1"/>
    </source>
</evidence>
<dbReference type="Gene3D" id="1.10.10.10">
    <property type="entry name" value="Winged helix-like DNA-binding domain superfamily/Winged helix DNA-binding domain"/>
    <property type="match status" value="1"/>
</dbReference>
<evidence type="ECO:0000256" key="2">
    <source>
        <dbReference type="ARBA" id="ARBA00022603"/>
    </source>
</evidence>
<protein>
    <submittedName>
        <fullName evidence="8">Methylated-DNA--[protein]-cysteine S-methyltransferase</fullName>
        <ecNumber evidence="8">2.1.1.63</ecNumber>
    </submittedName>
</protein>
<dbReference type="PANTHER" id="PTHR10815:SF14">
    <property type="entry name" value="BIFUNCTIONAL TRANSCRIPTIONAL ACTIVATOR_DNA REPAIR ENZYME ADA"/>
    <property type="match status" value="1"/>
</dbReference>
<dbReference type="Proteomes" id="UP001548832">
    <property type="component" value="Unassembled WGS sequence"/>
</dbReference>
<dbReference type="PROSITE" id="PS00374">
    <property type="entry name" value="MGMT"/>
    <property type="match status" value="1"/>
</dbReference>
<dbReference type="InterPro" id="IPR036631">
    <property type="entry name" value="MGMT_N_sf"/>
</dbReference>
<dbReference type="InterPro" id="IPR014048">
    <property type="entry name" value="MethylDNA_cys_MeTrfase_DNA-bd"/>
</dbReference>
<comment type="catalytic activity">
    <reaction evidence="6">
        <text>a 6-O-methyl-2'-deoxyguanosine in DNA + L-cysteinyl-[protein] = S-methyl-L-cysteinyl-[protein] + a 2'-deoxyguanosine in DNA</text>
        <dbReference type="Rhea" id="RHEA:24000"/>
        <dbReference type="Rhea" id="RHEA-COMP:10131"/>
        <dbReference type="Rhea" id="RHEA-COMP:10132"/>
        <dbReference type="Rhea" id="RHEA-COMP:11367"/>
        <dbReference type="Rhea" id="RHEA-COMP:11368"/>
        <dbReference type="ChEBI" id="CHEBI:29950"/>
        <dbReference type="ChEBI" id="CHEBI:82612"/>
        <dbReference type="ChEBI" id="CHEBI:85445"/>
        <dbReference type="ChEBI" id="CHEBI:85448"/>
        <dbReference type="EC" id="2.1.1.63"/>
    </reaction>
</comment>
<dbReference type="SUPFAM" id="SSF46767">
    <property type="entry name" value="Methylated DNA-protein cysteine methyltransferase, C-terminal domain"/>
    <property type="match status" value="1"/>
</dbReference>
<keyword evidence="4" id="KW-0227">DNA damage</keyword>
<dbReference type="InterPro" id="IPR001497">
    <property type="entry name" value="MethylDNA_cys_MeTrfase_AS"/>
</dbReference>
<keyword evidence="9" id="KW-1185">Reference proteome</keyword>
<dbReference type="EMBL" id="JBEWSZ010000001">
    <property type="protein sequence ID" value="MET2825670.1"/>
    <property type="molecule type" value="Genomic_DNA"/>
</dbReference>
<evidence type="ECO:0000256" key="1">
    <source>
        <dbReference type="ARBA" id="ARBA00001286"/>
    </source>
</evidence>
<comment type="catalytic activity">
    <reaction evidence="1">
        <text>a 4-O-methyl-thymidine in DNA + L-cysteinyl-[protein] = a thymidine in DNA + S-methyl-L-cysteinyl-[protein]</text>
        <dbReference type="Rhea" id="RHEA:53428"/>
        <dbReference type="Rhea" id="RHEA-COMP:10131"/>
        <dbReference type="Rhea" id="RHEA-COMP:10132"/>
        <dbReference type="Rhea" id="RHEA-COMP:13555"/>
        <dbReference type="Rhea" id="RHEA-COMP:13556"/>
        <dbReference type="ChEBI" id="CHEBI:29950"/>
        <dbReference type="ChEBI" id="CHEBI:82612"/>
        <dbReference type="ChEBI" id="CHEBI:137386"/>
        <dbReference type="ChEBI" id="CHEBI:137387"/>
        <dbReference type="EC" id="2.1.1.63"/>
    </reaction>
</comment>
<keyword evidence="2 8" id="KW-0489">Methyltransferase</keyword>
<feature type="domain" description="Methylated-DNA-[protein]-cysteine S-methyltransferase DNA binding" evidence="7">
    <location>
        <begin position="130"/>
        <end position="208"/>
    </location>
</feature>
<evidence type="ECO:0000256" key="4">
    <source>
        <dbReference type="ARBA" id="ARBA00022763"/>
    </source>
</evidence>
<comment type="caution">
    <text evidence="8">The sequence shown here is derived from an EMBL/GenBank/DDBJ whole genome shotgun (WGS) entry which is preliminary data.</text>
</comment>
<organism evidence="8 9">
    <name type="scientific">Mesorhizobium shangrilense</name>
    <dbReference type="NCBI Taxonomy" id="460060"/>
    <lineage>
        <taxon>Bacteria</taxon>
        <taxon>Pseudomonadati</taxon>
        <taxon>Pseudomonadota</taxon>
        <taxon>Alphaproteobacteria</taxon>
        <taxon>Hyphomicrobiales</taxon>
        <taxon>Phyllobacteriaceae</taxon>
        <taxon>Mesorhizobium</taxon>
    </lineage>
</organism>
<name>A0ABV2D6L9_9HYPH</name>
<evidence type="ECO:0000256" key="5">
    <source>
        <dbReference type="ARBA" id="ARBA00023204"/>
    </source>
</evidence>
<dbReference type="RefSeq" id="WP_354457756.1">
    <property type="nucleotide sequence ID" value="NZ_JBEWSZ010000001.1"/>
</dbReference>
<keyword evidence="5" id="KW-0234">DNA repair</keyword>
<sequence>MAGILMSGINSPQGVKLMERLDLDTIKTVNIASFPLRPTRRTGGSNEITFATGKSALGAVLVARSAIGVCAILIGEDADELMLDLASRFPGVRLQRDEVGLRQDLASTITFIANPSEGIDLPLDMSRGTSFQRRVWDELRTIPIGATISYGALARRIGKPGAVRAVANACAANAIALGIPCHRVIHNDGTLSGYRWGVERKRALLESEIAAREIEA</sequence>
<dbReference type="GO" id="GO:0003908">
    <property type="term" value="F:methylated-DNA-[protein]-cysteine S-methyltransferase activity"/>
    <property type="evidence" value="ECO:0007669"/>
    <property type="project" value="UniProtKB-EC"/>
</dbReference>
<dbReference type="SUPFAM" id="SSF53155">
    <property type="entry name" value="Methylated DNA-protein cysteine methyltransferase domain"/>
    <property type="match status" value="1"/>
</dbReference>
<gene>
    <name evidence="8" type="ORF">ABVQ20_01625</name>
</gene>
<dbReference type="PANTHER" id="PTHR10815">
    <property type="entry name" value="METHYLATED-DNA--PROTEIN-CYSTEINE METHYLTRANSFERASE"/>
    <property type="match status" value="1"/>
</dbReference>
<dbReference type="NCBIfam" id="TIGR00589">
    <property type="entry name" value="ogt"/>
    <property type="match status" value="1"/>
</dbReference>
<dbReference type="Pfam" id="PF01035">
    <property type="entry name" value="DNA_binding_1"/>
    <property type="match status" value="1"/>
</dbReference>
<proteinExistence type="predicted"/>
<dbReference type="InterPro" id="IPR036217">
    <property type="entry name" value="MethylDNA_cys_MeTrfase_DNAb"/>
</dbReference>
<dbReference type="InterPro" id="IPR036388">
    <property type="entry name" value="WH-like_DNA-bd_sf"/>
</dbReference>
<evidence type="ECO:0000256" key="6">
    <source>
        <dbReference type="ARBA" id="ARBA00049348"/>
    </source>
</evidence>
<dbReference type="EC" id="2.1.1.63" evidence="8"/>
<evidence type="ECO:0000256" key="3">
    <source>
        <dbReference type="ARBA" id="ARBA00022679"/>
    </source>
</evidence>
<keyword evidence="3 8" id="KW-0808">Transferase</keyword>
<dbReference type="Gene3D" id="3.30.160.70">
    <property type="entry name" value="Methylated DNA-protein cysteine methyltransferase domain"/>
    <property type="match status" value="1"/>
</dbReference>
<dbReference type="CDD" id="cd06445">
    <property type="entry name" value="ATase"/>
    <property type="match status" value="1"/>
</dbReference>